<dbReference type="Pfam" id="PF19620">
    <property type="entry name" value="DUF6125"/>
    <property type="match status" value="1"/>
</dbReference>
<reference evidence="1" key="1">
    <citation type="journal article" date="2011" name="Environ. Microbiol.">
        <title>Genomic insights into the metabolic potential of the polycyclic aromatic hydrocarbon degrading sulfate-reducing Deltaproteobacterium N47.</title>
        <authorList>
            <person name="Bergmann F."/>
            <person name="Selesi D."/>
            <person name="Weinmaier T."/>
            <person name="Tischler P."/>
            <person name="Rattei T."/>
            <person name="Meckenstock R.U."/>
        </authorList>
    </citation>
    <scope>NUCLEOTIDE SEQUENCE</scope>
</reference>
<organism evidence="1">
    <name type="scientific">uncultured Desulfobacterium sp</name>
    <dbReference type="NCBI Taxonomy" id="201089"/>
    <lineage>
        <taxon>Bacteria</taxon>
        <taxon>Pseudomonadati</taxon>
        <taxon>Thermodesulfobacteriota</taxon>
        <taxon>Desulfobacteria</taxon>
        <taxon>Desulfobacterales</taxon>
        <taxon>Desulfobacteriaceae</taxon>
        <taxon>Desulfobacterium</taxon>
        <taxon>environmental samples</taxon>
    </lineage>
</organism>
<gene>
    <name evidence="1" type="ORF">N47_K27030</name>
</gene>
<dbReference type="AlphaFoldDB" id="E1YIR9"/>
<evidence type="ECO:0008006" key="2">
    <source>
        <dbReference type="Google" id="ProtNLM"/>
    </source>
</evidence>
<accession>E1YIR9</accession>
<sequence length="175" mass="19969">MDNTLAQLSKQELLKVIEMFSVNWLTVDGLWFTLVEDAYGLETALDMDLKMWQKMAFIQAQRIKKYMGIEGGGVKGVLKALRFAVFDPAMPYRYALEGEGWEAAIMWVPSCRPQEGRLRAGRAEFPCKGMGMACYEILAKTIDPAVSVECLFCPPDEHPSGIWCKWRLTYRKDNE</sequence>
<protein>
    <recommendedName>
        <fullName evidence="2">4-vinyl reductase 4VR domain-containing protein</fullName>
    </recommendedName>
</protein>
<evidence type="ECO:0000313" key="1">
    <source>
        <dbReference type="EMBL" id="CBX30463.1"/>
    </source>
</evidence>
<name>E1YIR9_9BACT</name>
<dbReference type="EMBL" id="FR695876">
    <property type="protein sequence ID" value="CBX30463.1"/>
    <property type="molecule type" value="Genomic_DNA"/>
</dbReference>
<proteinExistence type="predicted"/>